<evidence type="ECO:0000313" key="2">
    <source>
        <dbReference type="EMBL" id="TVZ02525.1"/>
    </source>
</evidence>
<dbReference type="Gene3D" id="3.30.450.30">
    <property type="entry name" value="Dynein light chain 2a, cytoplasmic"/>
    <property type="match status" value="1"/>
</dbReference>
<dbReference type="Pfam" id="PF03259">
    <property type="entry name" value="Robl_LC7"/>
    <property type="match status" value="1"/>
</dbReference>
<dbReference type="InterPro" id="IPR004942">
    <property type="entry name" value="Roadblock/LAMTOR2_dom"/>
</dbReference>
<dbReference type="AlphaFoldDB" id="A0A6P2BWJ7"/>
<comment type="caution">
    <text evidence="2">The sequence shown here is derived from an EMBL/GenBank/DDBJ whole genome shotgun (WGS) entry which is preliminary data.</text>
</comment>
<dbReference type="Proteomes" id="UP000460272">
    <property type="component" value="Unassembled WGS sequence"/>
</dbReference>
<keyword evidence="3" id="KW-1185">Reference proteome</keyword>
<organism evidence="2 3">
    <name type="scientific">Trebonia kvetii</name>
    <dbReference type="NCBI Taxonomy" id="2480626"/>
    <lineage>
        <taxon>Bacteria</taxon>
        <taxon>Bacillati</taxon>
        <taxon>Actinomycetota</taxon>
        <taxon>Actinomycetes</taxon>
        <taxon>Streptosporangiales</taxon>
        <taxon>Treboniaceae</taxon>
        <taxon>Trebonia</taxon>
    </lineage>
</organism>
<proteinExistence type="predicted"/>
<feature type="domain" description="Roadblock/LAMTOR2" evidence="1">
    <location>
        <begin position="11"/>
        <end position="101"/>
    </location>
</feature>
<accession>A0A6P2BWJ7</accession>
<sequence length="139" mass="14866">MTQTDATGQLSWLLDNLVEQVEHVEQALILSRDGLVVAASRGLSREDSEHLSALAAGVQSLARGTGEHFRGGKVRQTIIEMENAFLFVIAAGRGTCLAVLTSADPNVGVIAYEMAMLVRRMGKYLAAEPRFPVGGIGLE</sequence>
<dbReference type="OrthoDB" id="5187023at2"/>
<name>A0A6P2BWJ7_9ACTN</name>
<dbReference type="InterPro" id="IPR053141">
    <property type="entry name" value="Mycobact_SerProt_Inhib_Rv3364c"/>
</dbReference>
<dbReference type="RefSeq" id="WP_145857623.1">
    <property type="nucleotide sequence ID" value="NZ_RPFW01000005.1"/>
</dbReference>
<dbReference type="EMBL" id="RPFW01000005">
    <property type="protein sequence ID" value="TVZ02525.1"/>
    <property type="molecule type" value="Genomic_DNA"/>
</dbReference>
<gene>
    <name evidence="2" type="ORF">EAS64_27455</name>
</gene>
<dbReference type="PANTHER" id="PTHR36222">
    <property type="entry name" value="SERINE PROTEASE INHIBITOR RV3364C"/>
    <property type="match status" value="1"/>
</dbReference>
<evidence type="ECO:0000259" key="1">
    <source>
        <dbReference type="SMART" id="SM00960"/>
    </source>
</evidence>
<dbReference type="SMART" id="SM00960">
    <property type="entry name" value="Robl_LC7"/>
    <property type="match status" value="1"/>
</dbReference>
<dbReference type="PANTHER" id="PTHR36222:SF1">
    <property type="entry name" value="SERINE PROTEASE INHIBITOR RV3364C"/>
    <property type="match status" value="1"/>
</dbReference>
<dbReference type="SUPFAM" id="SSF103196">
    <property type="entry name" value="Roadblock/LC7 domain"/>
    <property type="match status" value="1"/>
</dbReference>
<protein>
    <submittedName>
        <fullName evidence="2">Roadblock/LC7 domain-containing protein</fullName>
    </submittedName>
</protein>
<reference evidence="2 3" key="1">
    <citation type="submission" date="2018-11" db="EMBL/GenBank/DDBJ databases">
        <title>Trebonia kvetii gen.nov., sp.nov., a novel acidophilic actinobacterium, and proposal of the new actinobacterial family Treboniaceae fam. nov.</title>
        <authorList>
            <person name="Rapoport D."/>
            <person name="Sagova-Mareckova M."/>
            <person name="Sedlacek I."/>
            <person name="Provaznik J."/>
            <person name="Kralova S."/>
            <person name="Pavlinic D."/>
            <person name="Benes V."/>
            <person name="Kopecky J."/>
        </authorList>
    </citation>
    <scope>NUCLEOTIDE SEQUENCE [LARGE SCALE GENOMIC DNA]</scope>
    <source>
        <strain evidence="2 3">15Tr583</strain>
    </source>
</reference>
<evidence type="ECO:0000313" key="3">
    <source>
        <dbReference type="Proteomes" id="UP000460272"/>
    </source>
</evidence>